<reference evidence="2 3" key="1">
    <citation type="submission" date="2022-09" db="EMBL/GenBank/DDBJ databases">
        <title>Enrichment on poylsaccharides allowed isolation of novel metabolic and taxonomic groups of Haloarchaea.</title>
        <authorList>
            <person name="Sorokin D.Y."/>
            <person name="Elcheninov A.G."/>
            <person name="Khizhniak T.V."/>
            <person name="Kolganova T.V."/>
            <person name="Kublanov I.V."/>
        </authorList>
    </citation>
    <scope>NUCLEOTIDE SEQUENCE [LARGE SCALE GENOMIC DNA]</scope>
    <source>
        <strain evidence="2 3">AArc-curdl1</strain>
    </source>
</reference>
<feature type="transmembrane region" description="Helical" evidence="1">
    <location>
        <begin position="115"/>
        <end position="135"/>
    </location>
</feature>
<dbReference type="AlphaFoldDB" id="A0AAP2Z4B8"/>
<name>A0AAP2Z4B8_9EURY</name>
<protein>
    <submittedName>
        <fullName evidence="2">DUF3054 domain-containing protein</fullName>
    </submittedName>
</protein>
<comment type="caution">
    <text evidence="2">The sequence shown here is derived from an EMBL/GenBank/DDBJ whole genome shotgun (WGS) entry which is preliminary data.</text>
</comment>
<feature type="transmembrane region" description="Helical" evidence="1">
    <location>
        <begin position="57"/>
        <end position="75"/>
    </location>
</feature>
<evidence type="ECO:0000313" key="2">
    <source>
        <dbReference type="EMBL" id="MCU4750381.1"/>
    </source>
</evidence>
<keyword evidence="1" id="KW-1133">Transmembrane helix</keyword>
<keyword evidence="1" id="KW-0812">Transmembrane</keyword>
<accession>A0AAP2Z4B8</accession>
<dbReference type="Pfam" id="PF11255">
    <property type="entry name" value="DUF3054"/>
    <property type="match status" value="1"/>
</dbReference>
<feature type="transmembrane region" description="Helical" evidence="1">
    <location>
        <begin position="21"/>
        <end position="37"/>
    </location>
</feature>
<keyword evidence="3" id="KW-1185">Reference proteome</keyword>
<gene>
    <name evidence="2" type="ORF">OB919_00050</name>
</gene>
<evidence type="ECO:0000313" key="3">
    <source>
        <dbReference type="Proteomes" id="UP001321047"/>
    </source>
</evidence>
<organism evidence="2 3">
    <name type="scientific">Natronosalvus hydrolyticus</name>
    <dbReference type="NCBI Taxonomy" id="2979988"/>
    <lineage>
        <taxon>Archaea</taxon>
        <taxon>Methanobacteriati</taxon>
        <taxon>Methanobacteriota</taxon>
        <taxon>Stenosarchaea group</taxon>
        <taxon>Halobacteria</taxon>
        <taxon>Halobacteriales</taxon>
        <taxon>Natrialbaceae</taxon>
        <taxon>Natronosalvus</taxon>
    </lineage>
</organism>
<evidence type="ECO:0000256" key="1">
    <source>
        <dbReference type="SAM" id="Phobius"/>
    </source>
</evidence>
<dbReference type="Proteomes" id="UP001321047">
    <property type="component" value="Unassembled WGS sequence"/>
</dbReference>
<dbReference type="RefSeq" id="WP_342805112.1">
    <property type="nucleotide sequence ID" value="NZ_JAOPJZ010000001.1"/>
</dbReference>
<feature type="transmembrane region" description="Helical" evidence="1">
    <location>
        <begin position="84"/>
        <end position="103"/>
    </location>
</feature>
<proteinExistence type="predicted"/>
<dbReference type="InterPro" id="IPR021414">
    <property type="entry name" value="DUF3054"/>
</dbReference>
<sequence length="142" mass="14904">MVTLIGLATSMGRFTEDTDRLLVAAVDGLLIAALAIAGRAHHGYPILGQPLETIETAIPFLLGWLLLSIPAGAYARNTLTSPRAAARVTLVAWLAAANVGLLVRSAPFFTGGTAWPFPLVMTGTGLVVLVAWRLVNTAISKK</sequence>
<keyword evidence="1" id="KW-0472">Membrane</keyword>
<dbReference type="EMBL" id="JAOPJZ010000001">
    <property type="protein sequence ID" value="MCU4750381.1"/>
    <property type="molecule type" value="Genomic_DNA"/>
</dbReference>